<accession>A0A0D2N2Q4</accession>
<name>A0A0D2N2Q4_9CHLO</name>
<dbReference type="OrthoDB" id="536126at2759"/>
<keyword evidence="1" id="KW-0732">Signal</keyword>
<dbReference type="GeneID" id="25730308"/>
<dbReference type="KEGG" id="mng:MNEG_1290"/>
<evidence type="ECO:0000313" key="2">
    <source>
        <dbReference type="EMBL" id="KIZ06657.1"/>
    </source>
</evidence>
<evidence type="ECO:0000256" key="1">
    <source>
        <dbReference type="SAM" id="SignalP"/>
    </source>
</evidence>
<proteinExistence type="predicted"/>
<feature type="signal peptide" evidence="1">
    <location>
        <begin position="1"/>
        <end position="23"/>
    </location>
</feature>
<gene>
    <name evidence="2" type="ORF">MNEG_1290</name>
</gene>
<keyword evidence="3" id="KW-1185">Reference proteome</keyword>
<sequence length="260" mass="26316">MARTGTAVARIVLALLLAHGAAAAVIQQDNSAVCVSVMPACEAKCKGQQYFFICAAGNGPMGTPYIICRCAQPAPAVGGPQQIARLALSNWPGAKACNQKTWANDCTTQLTAAVNGTAVTLTPAVGSAFNENCAPASGIVIGPKGAQAAVVFPQYPIGLTSTGADGSVTIDFSQTAADDPNQNDWSQCILTYRVVQGTFLDPRLAIAQQRQQQALVQQQAGAQQGQAAKAASGAAGAGMAARAQVAAAAGVAAAYFAVFC</sequence>
<protein>
    <submittedName>
        <fullName evidence="2">Uncharacterized protein</fullName>
    </submittedName>
</protein>
<organism evidence="2 3">
    <name type="scientific">Monoraphidium neglectum</name>
    <dbReference type="NCBI Taxonomy" id="145388"/>
    <lineage>
        <taxon>Eukaryota</taxon>
        <taxon>Viridiplantae</taxon>
        <taxon>Chlorophyta</taxon>
        <taxon>core chlorophytes</taxon>
        <taxon>Chlorophyceae</taxon>
        <taxon>CS clade</taxon>
        <taxon>Sphaeropleales</taxon>
        <taxon>Selenastraceae</taxon>
        <taxon>Monoraphidium</taxon>
    </lineage>
</organism>
<feature type="chain" id="PRO_5002247428" evidence="1">
    <location>
        <begin position="24"/>
        <end position="260"/>
    </location>
</feature>
<evidence type="ECO:0000313" key="3">
    <source>
        <dbReference type="Proteomes" id="UP000054498"/>
    </source>
</evidence>
<dbReference type="AlphaFoldDB" id="A0A0D2N2Q4"/>
<dbReference type="Proteomes" id="UP000054498">
    <property type="component" value="Unassembled WGS sequence"/>
</dbReference>
<reference evidence="2 3" key="1">
    <citation type="journal article" date="2013" name="BMC Genomics">
        <title>Reconstruction of the lipid metabolism for the microalga Monoraphidium neglectum from its genome sequence reveals characteristics suitable for biofuel production.</title>
        <authorList>
            <person name="Bogen C."/>
            <person name="Al-Dilaimi A."/>
            <person name="Albersmeier A."/>
            <person name="Wichmann J."/>
            <person name="Grundmann M."/>
            <person name="Rupp O."/>
            <person name="Lauersen K.J."/>
            <person name="Blifernez-Klassen O."/>
            <person name="Kalinowski J."/>
            <person name="Goesmann A."/>
            <person name="Mussgnug J.H."/>
            <person name="Kruse O."/>
        </authorList>
    </citation>
    <scope>NUCLEOTIDE SEQUENCE [LARGE SCALE GENOMIC DNA]</scope>
    <source>
        <strain evidence="2 3">SAG 48.87</strain>
    </source>
</reference>
<dbReference type="EMBL" id="KK100345">
    <property type="protein sequence ID" value="KIZ06657.1"/>
    <property type="molecule type" value="Genomic_DNA"/>
</dbReference>
<dbReference type="RefSeq" id="XP_013905676.1">
    <property type="nucleotide sequence ID" value="XM_014050222.1"/>
</dbReference>